<dbReference type="PANTHER" id="PTHR36792">
    <property type="entry name" value="EXPRESSED PROTEIN"/>
    <property type="match status" value="1"/>
</dbReference>
<organism evidence="1 2">
    <name type="scientific">Crotalaria pallida</name>
    <name type="common">Smooth rattlebox</name>
    <name type="synonym">Crotalaria striata</name>
    <dbReference type="NCBI Taxonomy" id="3830"/>
    <lineage>
        <taxon>Eukaryota</taxon>
        <taxon>Viridiplantae</taxon>
        <taxon>Streptophyta</taxon>
        <taxon>Embryophyta</taxon>
        <taxon>Tracheophyta</taxon>
        <taxon>Spermatophyta</taxon>
        <taxon>Magnoliopsida</taxon>
        <taxon>eudicotyledons</taxon>
        <taxon>Gunneridae</taxon>
        <taxon>Pentapetalae</taxon>
        <taxon>rosids</taxon>
        <taxon>fabids</taxon>
        <taxon>Fabales</taxon>
        <taxon>Fabaceae</taxon>
        <taxon>Papilionoideae</taxon>
        <taxon>50 kb inversion clade</taxon>
        <taxon>genistoids sensu lato</taxon>
        <taxon>core genistoids</taxon>
        <taxon>Crotalarieae</taxon>
        <taxon>Crotalaria</taxon>
    </lineage>
</organism>
<gene>
    <name evidence="1" type="ORF">RIF29_17584</name>
</gene>
<keyword evidence="2" id="KW-1185">Reference proteome</keyword>
<evidence type="ECO:0000313" key="2">
    <source>
        <dbReference type="Proteomes" id="UP001372338"/>
    </source>
</evidence>
<dbReference type="PANTHER" id="PTHR36792:SF7">
    <property type="entry name" value="TETRATRICOPEPTIDE-LIKE HELICAL DOMAIN-CONTAINING PROTEIN-RELATED"/>
    <property type="match status" value="1"/>
</dbReference>
<comment type="caution">
    <text evidence="1">The sequence shown here is derived from an EMBL/GenBank/DDBJ whole genome shotgun (WGS) entry which is preliminary data.</text>
</comment>
<dbReference type="AlphaFoldDB" id="A0AAN9IGK3"/>
<dbReference type="Proteomes" id="UP001372338">
    <property type="component" value="Unassembled WGS sequence"/>
</dbReference>
<proteinExistence type="predicted"/>
<evidence type="ECO:0000313" key="1">
    <source>
        <dbReference type="EMBL" id="KAK7276445.1"/>
    </source>
</evidence>
<protein>
    <submittedName>
        <fullName evidence="1">Uncharacterized protein</fullName>
    </submittedName>
</protein>
<name>A0AAN9IGK3_CROPI</name>
<dbReference type="EMBL" id="JAYWIO010000003">
    <property type="protein sequence ID" value="KAK7276445.1"/>
    <property type="molecule type" value="Genomic_DNA"/>
</dbReference>
<sequence length="151" mass="17017">MSATPKPEPEKLKKLEEECRVRVRVPLSQVVADCTNRWFIDTLKAATAGDPSMQLLLSQMVDLPPLSHFKAHFVIHGNETEIDFREAVCETGLQDAGLYRNILVKFQECLGNAWINKASRSRNSVWKASEAHLGYRTSDSDSNELENKTIS</sequence>
<accession>A0AAN9IGK3</accession>
<reference evidence="1 2" key="1">
    <citation type="submission" date="2024-01" db="EMBL/GenBank/DDBJ databases">
        <title>The genomes of 5 underutilized Papilionoideae crops provide insights into root nodulation and disease resistanc.</title>
        <authorList>
            <person name="Yuan L."/>
        </authorList>
    </citation>
    <scope>NUCLEOTIDE SEQUENCE [LARGE SCALE GENOMIC DNA]</scope>
    <source>
        <strain evidence="1">ZHUSHIDOU_FW_LH</strain>
        <tissue evidence="1">Leaf</tissue>
    </source>
</reference>